<evidence type="ECO:0000256" key="2">
    <source>
        <dbReference type="ARBA" id="ARBA00010566"/>
    </source>
</evidence>
<evidence type="ECO:0000313" key="6">
    <source>
        <dbReference type="Proteomes" id="UP000253772"/>
    </source>
</evidence>
<dbReference type="EC" id="2.3.3.16" evidence="3"/>
<dbReference type="GO" id="GO:0005829">
    <property type="term" value="C:cytosol"/>
    <property type="evidence" value="ECO:0007669"/>
    <property type="project" value="TreeGrafter"/>
</dbReference>
<comment type="pathway">
    <text evidence="1">Carbohydrate metabolism; tricarboxylic acid cycle; isocitrate from oxaloacetate: step 1/2.</text>
</comment>
<evidence type="ECO:0000256" key="1">
    <source>
        <dbReference type="ARBA" id="ARBA00004751"/>
    </source>
</evidence>
<dbReference type="GO" id="GO:0005975">
    <property type="term" value="P:carbohydrate metabolic process"/>
    <property type="evidence" value="ECO:0007669"/>
    <property type="project" value="TreeGrafter"/>
</dbReference>
<organism evidence="5 6">
    <name type="scientific">Cupriavidus metallidurans</name>
    <dbReference type="NCBI Taxonomy" id="119219"/>
    <lineage>
        <taxon>Bacteria</taxon>
        <taxon>Pseudomonadati</taxon>
        <taxon>Pseudomonadota</taxon>
        <taxon>Betaproteobacteria</taxon>
        <taxon>Burkholderiales</taxon>
        <taxon>Burkholderiaceae</taxon>
        <taxon>Cupriavidus</taxon>
    </lineage>
</organism>
<proteinExistence type="inferred from homology"/>
<dbReference type="InterPro" id="IPR036969">
    <property type="entry name" value="Citrate_synthase_sf"/>
</dbReference>
<dbReference type="Gene3D" id="1.10.580.10">
    <property type="entry name" value="Citrate Synthase, domain 1"/>
    <property type="match status" value="1"/>
</dbReference>
<dbReference type="EMBL" id="CP037901">
    <property type="protein sequence ID" value="QBP12869.1"/>
    <property type="molecule type" value="Genomic_DNA"/>
</dbReference>
<dbReference type="PANTHER" id="PTHR11739:SF4">
    <property type="entry name" value="CITRATE SYNTHASE, PEROXISOMAL"/>
    <property type="match status" value="1"/>
</dbReference>
<accession>A0A482J029</accession>
<dbReference type="OrthoDB" id="3284791at2"/>
<dbReference type="Proteomes" id="UP000253772">
    <property type="component" value="Chromosome c2"/>
</dbReference>
<dbReference type="GO" id="GO:0006099">
    <property type="term" value="P:tricarboxylic acid cycle"/>
    <property type="evidence" value="ECO:0007669"/>
    <property type="project" value="UniProtKB-UniPathway"/>
</dbReference>
<dbReference type="InterPro" id="IPR016142">
    <property type="entry name" value="Citrate_synth-like_lrg_a-sub"/>
</dbReference>
<dbReference type="RefSeq" id="WP_017513157.1">
    <property type="nucleotide sequence ID" value="NZ_CP037901.1"/>
</dbReference>
<dbReference type="PANTHER" id="PTHR11739">
    <property type="entry name" value="CITRATE SYNTHASE"/>
    <property type="match status" value="1"/>
</dbReference>
<reference evidence="5 6" key="1">
    <citation type="submission" date="2019-03" db="EMBL/GenBank/DDBJ databases">
        <title>Comparative insights into the high quality Complete genome sequence of highly metal resistant Cupriavidus metallidurans strain BS1 isolated from a gold-copper mine.</title>
        <authorList>
            <person name="Mazhar H.S."/>
            <person name="Rensing C."/>
        </authorList>
    </citation>
    <scope>NUCLEOTIDE SEQUENCE [LARGE SCALE GENOMIC DNA]</scope>
    <source>
        <strain evidence="5 6">BS1</strain>
    </source>
</reference>
<sequence>MLNSAIGGGDADHIKVRGYDLVDDLMDQRDFIDVLCLEILGDFPDANLKRMINMFLVTSSDHGLTPSALSTRLTLHGAPESLQGAVAAGILGAGSRFLGTVEYSARFLAGVAADVGADWTAEHMRAAAEAAVARSRASGKRIPGIGHPIHVGGDPRCIKLLKVADECGYQGRHCALAQEIAAAATRAVGKPVPLNATGAKGAILLDMGMSPEFGKGLTLIGRVAGLVAHVIEEREHPIAQDIWDMATAQSHR</sequence>
<comment type="similarity">
    <text evidence="2">Belongs to the citrate synthase family.</text>
</comment>
<keyword evidence="4" id="KW-0808">Transferase</keyword>
<protein>
    <recommendedName>
        <fullName evidence="3">citrate synthase (unknown stereospecificity)</fullName>
        <ecNumber evidence="3">2.3.3.16</ecNumber>
    </recommendedName>
</protein>
<name>A0A482J029_9BURK</name>
<dbReference type="NCBIfam" id="NF004868">
    <property type="entry name" value="PRK06224.1-5"/>
    <property type="match status" value="1"/>
</dbReference>
<dbReference type="SUPFAM" id="SSF48256">
    <property type="entry name" value="Citrate synthase"/>
    <property type="match status" value="1"/>
</dbReference>
<dbReference type="InterPro" id="IPR002020">
    <property type="entry name" value="Citrate_synthase"/>
</dbReference>
<evidence type="ECO:0000256" key="3">
    <source>
        <dbReference type="ARBA" id="ARBA00012972"/>
    </source>
</evidence>
<keyword evidence="5" id="KW-0456">Lyase</keyword>
<evidence type="ECO:0000256" key="4">
    <source>
        <dbReference type="ARBA" id="ARBA00022679"/>
    </source>
</evidence>
<dbReference type="CDD" id="cd06100">
    <property type="entry name" value="CCL_ACL-C"/>
    <property type="match status" value="1"/>
</dbReference>
<dbReference type="InterPro" id="IPR016143">
    <property type="entry name" value="Citrate_synth-like_sm_a-sub"/>
</dbReference>
<dbReference type="AlphaFoldDB" id="A0A482J029"/>
<dbReference type="UniPathway" id="UPA00223">
    <property type="reaction ID" value="UER00717"/>
</dbReference>
<dbReference type="GO" id="GO:0036440">
    <property type="term" value="F:citrate synthase activity"/>
    <property type="evidence" value="ECO:0007669"/>
    <property type="project" value="UniProtKB-EC"/>
</dbReference>
<dbReference type="Gene3D" id="1.10.230.10">
    <property type="entry name" value="Cytochrome P450-Terp, domain 2"/>
    <property type="match status" value="1"/>
</dbReference>
<dbReference type="Pfam" id="PF00285">
    <property type="entry name" value="Citrate_synt"/>
    <property type="match status" value="1"/>
</dbReference>
<dbReference type="GO" id="GO:0016829">
    <property type="term" value="F:lyase activity"/>
    <property type="evidence" value="ECO:0007669"/>
    <property type="project" value="UniProtKB-KW"/>
</dbReference>
<evidence type="ECO:0000313" key="5">
    <source>
        <dbReference type="EMBL" id="QBP12869.1"/>
    </source>
</evidence>
<gene>
    <name evidence="5" type="ORF">DDF84_024710</name>
</gene>